<dbReference type="SUPFAM" id="SSF48371">
    <property type="entry name" value="ARM repeat"/>
    <property type="match status" value="1"/>
</dbReference>
<dbReference type="PANTHER" id="PTHR21567:SF9">
    <property type="entry name" value="CLIP-ASSOCIATING PROTEIN"/>
    <property type="match status" value="1"/>
</dbReference>
<keyword evidence="4" id="KW-1185">Reference proteome</keyword>
<reference evidence="3 4" key="1">
    <citation type="submission" date="2023-09" db="EMBL/GenBank/DDBJ databases">
        <title>Genomes of two closely related lineages of the louse Polyplax serrata with different host specificities.</title>
        <authorList>
            <person name="Martinu J."/>
            <person name="Tarabai H."/>
            <person name="Stefka J."/>
            <person name="Hypsa V."/>
        </authorList>
    </citation>
    <scope>NUCLEOTIDE SEQUENCE [LARGE SCALE GENOMIC DNA]</scope>
    <source>
        <strain evidence="3">98ZLc_SE</strain>
    </source>
</reference>
<accession>A0ABR1AHZ9</accession>
<dbReference type="Pfam" id="PF12348">
    <property type="entry name" value="CLASP_N"/>
    <property type="match status" value="1"/>
</dbReference>
<dbReference type="InterPro" id="IPR016024">
    <property type="entry name" value="ARM-type_fold"/>
</dbReference>
<feature type="compositionally biased region" description="Polar residues" evidence="1">
    <location>
        <begin position="644"/>
        <end position="657"/>
    </location>
</feature>
<protein>
    <recommendedName>
        <fullName evidence="2">TOG domain-containing protein</fullName>
    </recommendedName>
</protein>
<organism evidence="3 4">
    <name type="scientific">Polyplax serrata</name>
    <name type="common">Common mouse louse</name>
    <dbReference type="NCBI Taxonomy" id="468196"/>
    <lineage>
        <taxon>Eukaryota</taxon>
        <taxon>Metazoa</taxon>
        <taxon>Ecdysozoa</taxon>
        <taxon>Arthropoda</taxon>
        <taxon>Hexapoda</taxon>
        <taxon>Insecta</taxon>
        <taxon>Pterygota</taxon>
        <taxon>Neoptera</taxon>
        <taxon>Paraneoptera</taxon>
        <taxon>Psocodea</taxon>
        <taxon>Troctomorpha</taxon>
        <taxon>Phthiraptera</taxon>
        <taxon>Anoplura</taxon>
        <taxon>Polyplacidae</taxon>
        <taxon>Polyplax</taxon>
    </lineage>
</organism>
<feature type="compositionally biased region" description="Basic and acidic residues" evidence="1">
    <location>
        <begin position="413"/>
        <end position="424"/>
    </location>
</feature>
<evidence type="ECO:0000313" key="3">
    <source>
        <dbReference type="EMBL" id="KAK6619989.1"/>
    </source>
</evidence>
<evidence type="ECO:0000259" key="2">
    <source>
        <dbReference type="SMART" id="SM01349"/>
    </source>
</evidence>
<evidence type="ECO:0000256" key="1">
    <source>
        <dbReference type="SAM" id="MobiDB-lite"/>
    </source>
</evidence>
<dbReference type="InterPro" id="IPR011989">
    <property type="entry name" value="ARM-like"/>
</dbReference>
<evidence type="ECO:0000313" key="4">
    <source>
        <dbReference type="Proteomes" id="UP001359485"/>
    </source>
</evidence>
<dbReference type="InterPro" id="IPR024395">
    <property type="entry name" value="CLASP_N_dom"/>
</dbReference>
<feature type="compositionally biased region" description="Basic and acidic residues" evidence="1">
    <location>
        <begin position="376"/>
        <end position="389"/>
    </location>
</feature>
<feature type="compositionally biased region" description="Polar residues" evidence="1">
    <location>
        <begin position="358"/>
        <end position="370"/>
    </location>
</feature>
<dbReference type="SMART" id="SM01349">
    <property type="entry name" value="TOG"/>
    <property type="match status" value="1"/>
</dbReference>
<name>A0ABR1AHZ9_POLSC</name>
<feature type="compositionally biased region" description="Polar residues" evidence="1">
    <location>
        <begin position="336"/>
        <end position="346"/>
    </location>
</feature>
<dbReference type="PANTHER" id="PTHR21567">
    <property type="entry name" value="CLASP"/>
    <property type="match status" value="1"/>
</dbReference>
<feature type="region of interest" description="Disordered" evidence="1">
    <location>
        <begin position="631"/>
        <end position="657"/>
    </location>
</feature>
<dbReference type="Proteomes" id="UP001359485">
    <property type="component" value="Unassembled WGS sequence"/>
</dbReference>
<sequence>MNGDIGVTRGVTDLWQQHGRTVEILRYRRYEEDGFKPIERKFVKPLQAKKPPSASLTATPGAPAGAVDEEFFANAFEDVPTVQIFSAHELKEIINTIATTIGNPEMDWDKRVDAFKRIRSLLIAGAAGYDDFNELIKKWELPFGESLKDLRSHVVRETCVTIAYLAQNLGMKFARFAEVVFQNLINLIQSSAKVIASAACTCIRFIIQNVHNSRLLPIINNNLSSRSKEIRKAMCDVLDHLLHTWPLHILDKRVPLLQEAVKRGVSDADMEARISARRAYWAFKGYFPEQADALLSTLDYAYKKNLYGEVSLSGSNNSLNHGSLSRQISAPGRSRIPSSATGSAENLHQGFHPPYQQLHRTPSLNRTNRSGIPVKTQEEERSLSLDNRRSPRQFILGIQEDDGGSSSNTSSLPKDHLERVRSADSVKVSCGSTPTGLAREPQKRKRLKTGKSTWEVGKKKAMWGNSNWTGSFQSEVISDDVGLIAETETLHVGRGNVTLNRSSSSFSLLGAEVVGQMDVSSRRSSCKDDFQGAVGDFAVAMDVENVTPVDVALKKADKMLEGGFTGHPTIPQISGSRRIDKIRCKSMGQRKVSFMKDVETMTDLTGPLENLNSEASTDFLNDSNSLKKCPKTTNLYGGRKRSSELTGNNDVSGTSVDTEWSSSKKFRLPETTDSSKSLTFLFRSNSWFYGPESDSEEPNDNQTFPQKMVLV</sequence>
<proteinExistence type="predicted"/>
<dbReference type="Gene3D" id="1.25.10.10">
    <property type="entry name" value="Leucine-rich Repeat Variant"/>
    <property type="match status" value="1"/>
</dbReference>
<feature type="region of interest" description="Disordered" evidence="1">
    <location>
        <begin position="318"/>
        <end position="452"/>
    </location>
</feature>
<gene>
    <name evidence="3" type="ORF">RUM44_006389</name>
</gene>
<feature type="region of interest" description="Disordered" evidence="1">
    <location>
        <begin position="691"/>
        <end position="711"/>
    </location>
</feature>
<dbReference type="EMBL" id="JAWJWF010000048">
    <property type="protein sequence ID" value="KAK6619989.1"/>
    <property type="molecule type" value="Genomic_DNA"/>
</dbReference>
<dbReference type="InterPro" id="IPR034085">
    <property type="entry name" value="TOG"/>
</dbReference>
<comment type="caution">
    <text evidence="3">The sequence shown here is derived from an EMBL/GenBank/DDBJ whole genome shotgun (WGS) entry which is preliminary data.</text>
</comment>
<feature type="domain" description="TOG" evidence="2">
    <location>
        <begin position="89"/>
        <end position="319"/>
    </location>
</feature>